<evidence type="ECO:0000256" key="3">
    <source>
        <dbReference type="ARBA" id="ARBA00022833"/>
    </source>
</evidence>
<keyword evidence="2" id="KW-0677">Repeat</keyword>
<feature type="domain" description="LIM zinc-binding" evidence="7">
    <location>
        <begin position="149"/>
        <end position="210"/>
    </location>
</feature>
<dbReference type="GO" id="GO:0098609">
    <property type="term" value="P:cell-cell adhesion"/>
    <property type="evidence" value="ECO:0007669"/>
    <property type="project" value="TreeGrafter"/>
</dbReference>
<dbReference type="SMART" id="SM00132">
    <property type="entry name" value="LIM"/>
    <property type="match status" value="3"/>
</dbReference>
<evidence type="ECO:0000313" key="9">
    <source>
        <dbReference type="Proteomes" id="UP000625711"/>
    </source>
</evidence>
<evidence type="ECO:0000256" key="2">
    <source>
        <dbReference type="ARBA" id="ARBA00022737"/>
    </source>
</evidence>
<dbReference type="PANTHER" id="PTHR24207:SF2">
    <property type="entry name" value="ZYX102 PROTEIN"/>
    <property type="match status" value="1"/>
</dbReference>
<dbReference type="Proteomes" id="UP000625711">
    <property type="component" value="Unassembled WGS sequence"/>
</dbReference>
<evidence type="ECO:0000256" key="6">
    <source>
        <dbReference type="SAM" id="MobiDB-lite"/>
    </source>
</evidence>
<dbReference type="PANTHER" id="PTHR24207">
    <property type="entry name" value="ZYX102 PROTEIN"/>
    <property type="match status" value="1"/>
</dbReference>
<proteinExistence type="predicted"/>
<keyword evidence="3 5" id="KW-0862">Zinc</keyword>
<dbReference type="GO" id="GO:0001725">
    <property type="term" value="C:stress fiber"/>
    <property type="evidence" value="ECO:0007669"/>
    <property type="project" value="TreeGrafter"/>
</dbReference>
<feature type="region of interest" description="Disordered" evidence="6">
    <location>
        <begin position="77"/>
        <end position="111"/>
    </location>
</feature>
<dbReference type="InterPro" id="IPR001781">
    <property type="entry name" value="Znf_LIM"/>
</dbReference>
<dbReference type="EMBL" id="JAACXV010000030">
    <property type="protein sequence ID" value="KAF7286290.1"/>
    <property type="molecule type" value="Genomic_DNA"/>
</dbReference>
<dbReference type="AlphaFoldDB" id="A0A834MMQ7"/>
<accession>A0A834MMQ7</accession>
<feature type="region of interest" description="Disordered" evidence="6">
    <location>
        <begin position="1"/>
        <end position="51"/>
    </location>
</feature>
<protein>
    <recommendedName>
        <fullName evidence="7">LIM zinc-binding domain-containing protein</fullName>
    </recommendedName>
</protein>
<dbReference type="PROSITE" id="PS00478">
    <property type="entry name" value="LIM_DOMAIN_1"/>
    <property type="match status" value="1"/>
</dbReference>
<dbReference type="PROSITE" id="PS50023">
    <property type="entry name" value="LIM_DOMAIN_2"/>
    <property type="match status" value="2"/>
</dbReference>
<comment type="caution">
    <text evidence="8">The sequence shown here is derived from an EMBL/GenBank/DDBJ whole genome shotgun (WGS) entry which is preliminary data.</text>
</comment>
<name>A0A834MMQ7_RHYFE</name>
<keyword evidence="9" id="KW-1185">Reference proteome</keyword>
<evidence type="ECO:0000259" key="7">
    <source>
        <dbReference type="PROSITE" id="PS50023"/>
    </source>
</evidence>
<evidence type="ECO:0000256" key="1">
    <source>
        <dbReference type="ARBA" id="ARBA00022723"/>
    </source>
</evidence>
<gene>
    <name evidence="8" type="ORF">GWI33_006163</name>
</gene>
<feature type="domain" description="LIM zinc-binding" evidence="7">
    <location>
        <begin position="269"/>
        <end position="337"/>
    </location>
</feature>
<dbReference type="GO" id="GO:0046872">
    <property type="term" value="F:metal ion binding"/>
    <property type="evidence" value="ECO:0007669"/>
    <property type="project" value="UniProtKB-KW"/>
</dbReference>
<evidence type="ECO:0000256" key="5">
    <source>
        <dbReference type="PROSITE-ProRule" id="PRU00125"/>
    </source>
</evidence>
<keyword evidence="1 5" id="KW-0479">Metal-binding</keyword>
<evidence type="ECO:0000313" key="8">
    <source>
        <dbReference type="EMBL" id="KAF7286290.1"/>
    </source>
</evidence>
<feature type="compositionally biased region" description="Polar residues" evidence="6">
    <location>
        <begin position="14"/>
        <end position="44"/>
    </location>
</feature>
<organism evidence="8 9">
    <name type="scientific">Rhynchophorus ferrugineus</name>
    <name type="common">Red palm weevil</name>
    <name type="synonym">Curculio ferrugineus</name>
    <dbReference type="NCBI Taxonomy" id="354439"/>
    <lineage>
        <taxon>Eukaryota</taxon>
        <taxon>Metazoa</taxon>
        <taxon>Ecdysozoa</taxon>
        <taxon>Arthropoda</taxon>
        <taxon>Hexapoda</taxon>
        <taxon>Insecta</taxon>
        <taxon>Pterygota</taxon>
        <taxon>Neoptera</taxon>
        <taxon>Endopterygota</taxon>
        <taxon>Coleoptera</taxon>
        <taxon>Polyphaga</taxon>
        <taxon>Cucujiformia</taxon>
        <taxon>Curculionidae</taxon>
        <taxon>Dryophthorinae</taxon>
        <taxon>Rhynchophorus</taxon>
    </lineage>
</organism>
<dbReference type="OrthoDB" id="25414at2759"/>
<evidence type="ECO:0000256" key="4">
    <source>
        <dbReference type="ARBA" id="ARBA00023038"/>
    </source>
</evidence>
<dbReference type="Gene3D" id="2.10.110.10">
    <property type="entry name" value="Cysteine Rich Protein"/>
    <property type="match status" value="3"/>
</dbReference>
<dbReference type="Pfam" id="PF00412">
    <property type="entry name" value="LIM"/>
    <property type="match status" value="3"/>
</dbReference>
<dbReference type="GO" id="GO:0005925">
    <property type="term" value="C:focal adhesion"/>
    <property type="evidence" value="ECO:0007669"/>
    <property type="project" value="TreeGrafter"/>
</dbReference>
<reference evidence="8" key="1">
    <citation type="submission" date="2020-08" db="EMBL/GenBank/DDBJ databases">
        <title>Genome sequencing and assembly of the red palm weevil Rhynchophorus ferrugineus.</title>
        <authorList>
            <person name="Dias G.B."/>
            <person name="Bergman C.M."/>
            <person name="Manee M."/>
        </authorList>
    </citation>
    <scope>NUCLEOTIDE SEQUENCE</scope>
    <source>
        <strain evidence="8">AA-2017</strain>
        <tissue evidence="8">Whole larva</tissue>
    </source>
</reference>
<keyword evidence="4 5" id="KW-0440">LIM domain</keyword>
<dbReference type="SUPFAM" id="SSF57716">
    <property type="entry name" value="Glucocorticoid receptor-like (DNA-binding domain)"/>
    <property type="match status" value="2"/>
</dbReference>
<sequence length="374" mass="42306">MENLDDLLAELSSAIKSTDSPPRSPIKTSNSLGARSWNMSNSKTKIIDDRAEHSLPPVSITNADMVHVVDSDDLPLPPPPPEAYESNVKHKAQCSEDSNTKGRRVAGSKQNISTTSEDIDYNKEVDNIFDNLLPRAKGKSGIYDDNIYGICAKCGEEVKKGDEACIAIEKLYHSRCFTCFHCCVNLENVEFYNLNGEPYCKEDYIKILDKCTVCHETIETKILRASDKPYHPSCFCCVECGKNLVGKSFMSNDSNQIHCVDDFYEKYAPECWYCKRKIVPKPGDDEICRVVALDRSFHETCFKCEDCNAELFSTGKAYYPINDHIYCKECSAKRIARLSKTTTDFEIMAVAFYFSRLSASNEFHVTRYQNQLST</sequence>